<keyword evidence="3" id="KW-1003">Cell membrane</keyword>
<dbReference type="GO" id="GO:0055085">
    <property type="term" value="P:transmembrane transport"/>
    <property type="evidence" value="ECO:0007669"/>
    <property type="project" value="InterPro"/>
</dbReference>
<evidence type="ECO:0000256" key="5">
    <source>
        <dbReference type="ARBA" id="ARBA00022989"/>
    </source>
</evidence>
<evidence type="ECO:0000256" key="4">
    <source>
        <dbReference type="ARBA" id="ARBA00022692"/>
    </source>
</evidence>
<proteinExistence type="inferred from homology"/>
<gene>
    <name evidence="9" type="ORF">BBD41_27630</name>
</gene>
<dbReference type="CDD" id="cd06261">
    <property type="entry name" value="TM_PBP2"/>
    <property type="match status" value="1"/>
</dbReference>
<dbReference type="Gene3D" id="1.10.3720.10">
    <property type="entry name" value="MetI-like"/>
    <property type="match status" value="1"/>
</dbReference>
<feature type="transmembrane region" description="Helical" evidence="7">
    <location>
        <begin position="16"/>
        <end position="42"/>
    </location>
</feature>
<feature type="domain" description="ABC transmembrane type-1" evidence="8">
    <location>
        <begin position="73"/>
        <end position="287"/>
    </location>
</feature>
<evidence type="ECO:0000256" key="2">
    <source>
        <dbReference type="ARBA" id="ARBA00022448"/>
    </source>
</evidence>
<dbReference type="InterPro" id="IPR035906">
    <property type="entry name" value="MetI-like_sf"/>
</dbReference>
<dbReference type="GO" id="GO:0005886">
    <property type="term" value="C:plasma membrane"/>
    <property type="evidence" value="ECO:0007669"/>
    <property type="project" value="UniProtKB-SubCell"/>
</dbReference>
<feature type="transmembrane region" description="Helical" evidence="7">
    <location>
        <begin position="211"/>
        <end position="230"/>
    </location>
</feature>
<dbReference type="InterPro" id="IPR000515">
    <property type="entry name" value="MetI-like"/>
</dbReference>
<evidence type="ECO:0000259" key="8">
    <source>
        <dbReference type="PROSITE" id="PS50928"/>
    </source>
</evidence>
<name>A0A1B2E7T0_9BACL</name>
<dbReference type="KEGG" id="pib:BBD41_27630"/>
<keyword evidence="9" id="KW-0762">Sugar transport</keyword>
<dbReference type="AlphaFoldDB" id="A0A1B2E7T0"/>
<dbReference type="SUPFAM" id="SSF161098">
    <property type="entry name" value="MetI-like"/>
    <property type="match status" value="1"/>
</dbReference>
<organism evidence="9">
    <name type="scientific">Paenibacillus ihbetae</name>
    <dbReference type="NCBI Taxonomy" id="1870820"/>
    <lineage>
        <taxon>Bacteria</taxon>
        <taxon>Bacillati</taxon>
        <taxon>Bacillota</taxon>
        <taxon>Bacilli</taxon>
        <taxon>Bacillales</taxon>
        <taxon>Paenibacillaceae</taxon>
        <taxon>Paenibacillus</taxon>
    </lineage>
</organism>
<sequence>MGTKLLSGYRRKELAWLYLFVAPPVLGFLLFGLVPILFSIYISFHKWDMLSDPQWMGLANYKELLADEKVFKSLYNTVYLMIGIPIGMVLSLLLAILMNRKFAGISFMRTIYYLPVISPIIAVSLLWQWILNQDYGLLNNFLWEVFGITGPNWLGKPEWVKPSLILIGLWSGIGGNMVLYLAGLQSISSTYYEAAEIDGAGAWHKLTRITIPLLTPIHFFVIVMGIIGAFQSFSQIYVLAVDGGPEYSGATVVYYIFQHAFEYFNMGYASAVAWVLGILIFIVTLIQFKLSNRWVYQD</sequence>
<feature type="transmembrane region" description="Helical" evidence="7">
    <location>
        <begin position="110"/>
        <end position="130"/>
    </location>
</feature>
<evidence type="ECO:0000256" key="6">
    <source>
        <dbReference type="ARBA" id="ARBA00023136"/>
    </source>
</evidence>
<evidence type="ECO:0000313" key="9">
    <source>
        <dbReference type="EMBL" id="ANY76045.1"/>
    </source>
</evidence>
<keyword evidence="2 7" id="KW-0813">Transport</keyword>
<protein>
    <submittedName>
        <fullName evidence="9">Sugar transporter</fullName>
    </submittedName>
</protein>
<keyword evidence="4 7" id="KW-0812">Transmembrane</keyword>
<feature type="transmembrane region" description="Helical" evidence="7">
    <location>
        <begin position="78"/>
        <end position="98"/>
    </location>
</feature>
<dbReference type="RefSeq" id="WP_099479934.1">
    <property type="nucleotide sequence ID" value="NZ_CP016809.1"/>
</dbReference>
<evidence type="ECO:0000256" key="1">
    <source>
        <dbReference type="ARBA" id="ARBA00004651"/>
    </source>
</evidence>
<feature type="transmembrane region" description="Helical" evidence="7">
    <location>
        <begin position="269"/>
        <end position="288"/>
    </location>
</feature>
<dbReference type="PANTHER" id="PTHR30193:SF37">
    <property type="entry name" value="INNER MEMBRANE ABC TRANSPORTER PERMEASE PROTEIN YCJO"/>
    <property type="match status" value="1"/>
</dbReference>
<dbReference type="PANTHER" id="PTHR30193">
    <property type="entry name" value="ABC TRANSPORTER PERMEASE PROTEIN"/>
    <property type="match status" value="1"/>
</dbReference>
<dbReference type="Pfam" id="PF00528">
    <property type="entry name" value="BPD_transp_1"/>
    <property type="match status" value="1"/>
</dbReference>
<dbReference type="EMBL" id="CP016809">
    <property type="protein sequence ID" value="ANY76045.1"/>
    <property type="molecule type" value="Genomic_DNA"/>
</dbReference>
<reference evidence="9" key="1">
    <citation type="submission" date="2016-08" db="EMBL/GenBank/DDBJ databases">
        <title>Complete Genome Seqeunce of Paenibacillus sp. nov. IHBB 9852 from high altitute lake of Indian trans-Himalayas.</title>
        <authorList>
            <person name="Kiran S."/>
            <person name="Swarnkar M.K."/>
            <person name="Rana A."/>
            <person name="Tewari R."/>
            <person name="Gulati A."/>
        </authorList>
    </citation>
    <scope>NUCLEOTIDE SEQUENCE [LARGE SCALE GENOMIC DNA]</scope>
    <source>
        <strain evidence="9">IHBB 9852</strain>
    </source>
</reference>
<dbReference type="InterPro" id="IPR051393">
    <property type="entry name" value="ABC_transporter_permease"/>
</dbReference>
<evidence type="ECO:0000256" key="3">
    <source>
        <dbReference type="ARBA" id="ARBA00022475"/>
    </source>
</evidence>
<keyword evidence="5 7" id="KW-1133">Transmembrane helix</keyword>
<accession>A0A1B2E7T0</accession>
<dbReference type="PROSITE" id="PS50928">
    <property type="entry name" value="ABC_TM1"/>
    <property type="match status" value="1"/>
</dbReference>
<comment type="subcellular location">
    <subcellularLocation>
        <location evidence="1 7">Cell membrane</location>
        <topology evidence="1 7">Multi-pass membrane protein</topology>
    </subcellularLocation>
</comment>
<feature type="transmembrane region" description="Helical" evidence="7">
    <location>
        <begin position="163"/>
        <end position="182"/>
    </location>
</feature>
<evidence type="ECO:0000256" key="7">
    <source>
        <dbReference type="RuleBase" id="RU363032"/>
    </source>
</evidence>
<keyword evidence="6 7" id="KW-0472">Membrane</keyword>
<comment type="similarity">
    <text evidence="7">Belongs to the binding-protein-dependent transport system permease family.</text>
</comment>